<proteinExistence type="predicted"/>
<reference evidence="1" key="1">
    <citation type="submission" date="2022-02" db="EMBL/GenBank/DDBJ databases">
        <title>Plant Genome Project.</title>
        <authorList>
            <person name="Zhang R.-G."/>
        </authorList>
    </citation>
    <scope>NUCLEOTIDE SEQUENCE</scope>
    <source>
        <strain evidence="1">AT1</strain>
    </source>
</reference>
<comment type="caution">
    <text evidence="1">The sequence shown here is derived from an EMBL/GenBank/DDBJ whole genome shotgun (WGS) entry which is preliminary data.</text>
</comment>
<dbReference type="Proteomes" id="UP001062846">
    <property type="component" value="Chromosome 5"/>
</dbReference>
<organism evidence="1 2">
    <name type="scientific">Rhododendron molle</name>
    <name type="common">Chinese azalea</name>
    <name type="synonym">Azalea mollis</name>
    <dbReference type="NCBI Taxonomy" id="49168"/>
    <lineage>
        <taxon>Eukaryota</taxon>
        <taxon>Viridiplantae</taxon>
        <taxon>Streptophyta</taxon>
        <taxon>Embryophyta</taxon>
        <taxon>Tracheophyta</taxon>
        <taxon>Spermatophyta</taxon>
        <taxon>Magnoliopsida</taxon>
        <taxon>eudicotyledons</taxon>
        <taxon>Gunneridae</taxon>
        <taxon>Pentapetalae</taxon>
        <taxon>asterids</taxon>
        <taxon>Ericales</taxon>
        <taxon>Ericaceae</taxon>
        <taxon>Ericoideae</taxon>
        <taxon>Rhodoreae</taxon>
        <taxon>Rhododendron</taxon>
    </lineage>
</organism>
<keyword evidence="2" id="KW-1185">Reference proteome</keyword>
<accession>A0ACC0NT13</accession>
<gene>
    <name evidence="1" type="ORF">RHMOL_Rhmol05G0191700</name>
</gene>
<name>A0ACC0NT13_RHOML</name>
<evidence type="ECO:0000313" key="2">
    <source>
        <dbReference type="Proteomes" id="UP001062846"/>
    </source>
</evidence>
<evidence type="ECO:0000313" key="1">
    <source>
        <dbReference type="EMBL" id="KAI8555672.1"/>
    </source>
</evidence>
<sequence>MWVDIGNVKFIFLPLEWIGMNAMLVYVMAAEGIFAAFINGWYYDDTHNTLIYWIQKHIFIGVGIQEEWAFSSM</sequence>
<protein>
    <submittedName>
        <fullName evidence="1">Uncharacterized protein</fullName>
    </submittedName>
</protein>
<dbReference type="EMBL" id="CM046392">
    <property type="protein sequence ID" value="KAI8555672.1"/>
    <property type="molecule type" value="Genomic_DNA"/>
</dbReference>